<feature type="transmembrane region" description="Helical" evidence="1">
    <location>
        <begin position="70"/>
        <end position="88"/>
    </location>
</feature>
<dbReference type="Proteomes" id="UP000635606">
    <property type="component" value="Unassembled WGS sequence"/>
</dbReference>
<organism evidence="2 3">
    <name type="scientific">Virgisporangium ochraceum</name>
    <dbReference type="NCBI Taxonomy" id="65505"/>
    <lineage>
        <taxon>Bacteria</taxon>
        <taxon>Bacillati</taxon>
        <taxon>Actinomycetota</taxon>
        <taxon>Actinomycetes</taxon>
        <taxon>Micromonosporales</taxon>
        <taxon>Micromonosporaceae</taxon>
        <taxon>Virgisporangium</taxon>
    </lineage>
</organism>
<sequence>MSTPPPDVDGAVRLTYALTVDDLTDGLLAQSAAHRPRFLRSPLFLTAVAALALAILLGDALVFHVAGLNVVAVLIGWVVAIAGLVFVVHRVSDATLRRLPVGARVIFGLTARILMRGTPTLAERTRTVVDGTGLHVTAETAGWTAAWAQYPVHRETDGSFALFASDRTGAQIVVLPKRGLAEPDAERLRALLATHSRRLA</sequence>
<dbReference type="AlphaFoldDB" id="A0A8J4EB23"/>
<keyword evidence="1" id="KW-1133">Transmembrane helix</keyword>
<accession>A0A8J4EB23</accession>
<keyword evidence="3" id="KW-1185">Reference proteome</keyword>
<dbReference type="RefSeq" id="WP_203927964.1">
    <property type="nucleotide sequence ID" value="NZ_BOPH01000035.1"/>
</dbReference>
<proteinExistence type="predicted"/>
<comment type="caution">
    <text evidence="2">The sequence shown here is derived from an EMBL/GenBank/DDBJ whole genome shotgun (WGS) entry which is preliminary data.</text>
</comment>
<reference evidence="2" key="1">
    <citation type="submission" date="2021-01" db="EMBL/GenBank/DDBJ databases">
        <title>Whole genome shotgun sequence of Virgisporangium ochraceum NBRC 16418.</title>
        <authorList>
            <person name="Komaki H."/>
            <person name="Tamura T."/>
        </authorList>
    </citation>
    <scope>NUCLEOTIDE SEQUENCE</scope>
    <source>
        <strain evidence="2">NBRC 16418</strain>
    </source>
</reference>
<feature type="transmembrane region" description="Helical" evidence="1">
    <location>
        <begin position="43"/>
        <end position="64"/>
    </location>
</feature>
<evidence type="ECO:0000256" key="1">
    <source>
        <dbReference type="SAM" id="Phobius"/>
    </source>
</evidence>
<evidence type="ECO:0000313" key="2">
    <source>
        <dbReference type="EMBL" id="GIJ68008.1"/>
    </source>
</evidence>
<gene>
    <name evidence="2" type="ORF">Voc01_029250</name>
</gene>
<protein>
    <recommendedName>
        <fullName evidence="4">YcxB-like protein domain-containing protein</fullName>
    </recommendedName>
</protein>
<dbReference type="EMBL" id="BOPH01000035">
    <property type="protein sequence ID" value="GIJ68008.1"/>
    <property type="molecule type" value="Genomic_DNA"/>
</dbReference>
<evidence type="ECO:0000313" key="3">
    <source>
        <dbReference type="Proteomes" id="UP000635606"/>
    </source>
</evidence>
<name>A0A8J4EB23_9ACTN</name>
<evidence type="ECO:0008006" key="4">
    <source>
        <dbReference type="Google" id="ProtNLM"/>
    </source>
</evidence>
<keyword evidence="1" id="KW-0812">Transmembrane</keyword>
<keyword evidence="1" id="KW-0472">Membrane</keyword>